<evidence type="ECO:0000256" key="1">
    <source>
        <dbReference type="ARBA" id="ARBA00004651"/>
    </source>
</evidence>
<evidence type="ECO:0000313" key="10">
    <source>
        <dbReference type="EMBL" id="QLD27653.1"/>
    </source>
</evidence>
<dbReference type="GeneID" id="301314615"/>
<evidence type="ECO:0000256" key="4">
    <source>
        <dbReference type="ARBA" id="ARBA00022692"/>
    </source>
</evidence>
<dbReference type="CDD" id="cd06261">
    <property type="entry name" value="TM_PBP2"/>
    <property type="match status" value="1"/>
</dbReference>
<dbReference type="KEGG" id="mcab:HXZ27_28410"/>
<evidence type="ECO:0000259" key="9">
    <source>
        <dbReference type="PROSITE" id="PS50928"/>
    </source>
</evidence>
<dbReference type="PANTHER" id="PTHR30193:SF37">
    <property type="entry name" value="INNER MEMBRANE ABC TRANSPORTER PERMEASE PROTEIN YCJO"/>
    <property type="match status" value="1"/>
</dbReference>
<comment type="similarity">
    <text evidence="7">Belongs to the binding-protein-dependent transport system permease family.</text>
</comment>
<comment type="subcellular location">
    <subcellularLocation>
        <location evidence="1 7">Cell membrane</location>
        <topology evidence="1 7">Multi-pass membrane protein</topology>
    </subcellularLocation>
</comment>
<keyword evidence="5 7" id="KW-1133">Transmembrane helix</keyword>
<keyword evidence="3" id="KW-1003">Cell membrane</keyword>
<sequence>MAVQLDALPPVTPAERSTARPPRRYRLSRLDEKYSPYLYIAPFFLLFGVFGAYPLAYTFWVSLHDWDLLAAEHPFVGGENYTRLLADPDFWHSVVNTLGIFVLSTVPQLLAALWLASLLNRRLRARTTWRMAVLVPNVTSTAAVAIVFGVLFGRQFGMINWLLDLVGVDAIDWKSNRFASWVAISAMVDWRWTGYNALIFLAAMQAVPRDLYESAAIDGASRARQFWKITVPLLKPTIIFAVIVSTIGGLQLFTEPRMFHSGTNPIRGGPLRESQTMTMYMFENAFAPHYNFGYGSAVAWLLFALIAIVAAINVVILRRLGGTDGPPRVRRPRKERAR</sequence>
<dbReference type="GO" id="GO:0005886">
    <property type="term" value="C:plasma membrane"/>
    <property type="evidence" value="ECO:0007669"/>
    <property type="project" value="UniProtKB-SubCell"/>
</dbReference>
<dbReference type="RefSeq" id="WP_074472410.1">
    <property type="nucleotide sequence ID" value="NZ_CBDRIN010000023.1"/>
</dbReference>
<keyword evidence="2 7" id="KW-0813">Transport</keyword>
<feature type="transmembrane region" description="Helical" evidence="7">
    <location>
        <begin position="297"/>
        <end position="317"/>
    </location>
</feature>
<dbReference type="EMBL" id="CP058322">
    <property type="protein sequence ID" value="QLD27653.1"/>
    <property type="molecule type" value="Genomic_DNA"/>
</dbReference>
<gene>
    <name evidence="11" type="ORF">GA0070563_101307</name>
    <name evidence="10" type="ORF">HXZ27_28410</name>
</gene>
<evidence type="ECO:0000313" key="11">
    <source>
        <dbReference type="EMBL" id="SCE67487.1"/>
    </source>
</evidence>
<name>A0A1C4U7A4_9ACTN</name>
<proteinExistence type="inferred from homology"/>
<evidence type="ECO:0000313" key="12">
    <source>
        <dbReference type="Proteomes" id="UP000183585"/>
    </source>
</evidence>
<evidence type="ECO:0000256" key="7">
    <source>
        <dbReference type="RuleBase" id="RU363032"/>
    </source>
</evidence>
<keyword evidence="4 7" id="KW-0812">Transmembrane</keyword>
<dbReference type="PROSITE" id="PS50928">
    <property type="entry name" value="ABC_TM1"/>
    <property type="match status" value="1"/>
</dbReference>
<dbReference type="Gene3D" id="1.10.3720.10">
    <property type="entry name" value="MetI-like"/>
    <property type="match status" value="1"/>
</dbReference>
<reference evidence="11" key="1">
    <citation type="submission" date="2016-06" db="EMBL/GenBank/DDBJ databases">
        <authorList>
            <person name="Kjaerup R.B."/>
            <person name="Dalgaard T.S."/>
            <person name="Juul-Madsen H.R."/>
        </authorList>
    </citation>
    <scope>NUCLEOTIDE SEQUENCE [LARGE SCALE GENOMIC DNA]</scope>
    <source>
        <strain evidence="11">DSM 43168</strain>
    </source>
</reference>
<dbReference type="EMBL" id="FMCT01000001">
    <property type="protein sequence ID" value="SCE67487.1"/>
    <property type="molecule type" value="Genomic_DNA"/>
</dbReference>
<evidence type="ECO:0000256" key="5">
    <source>
        <dbReference type="ARBA" id="ARBA00022989"/>
    </source>
</evidence>
<reference evidence="10 13" key="3">
    <citation type="submission" date="2020-07" db="EMBL/GenBank/DDBJ databases">
        <title>A bifunctional nitrone conjugated secondary metabolite targeting the ribosome.</title>
        <authorList>
            <person name="Limbrick E.M."/>
            <person name="Graf M."/>
            <person name="Derewacz D.K."/>
            <person name="Nguyen F."/>
            <person name="Spraggins J.M."/>
            <person name="Wieland M."/>
            <person name="Ynigez-Gutierrez A.E."/>
            <person name="Reisman B.J."/>
            <person name="Zinshteyn B."/>
            <person name="McCulloch K."/>
            <person name="Iverson T.M."/>
            <person name="Green R."/>
            <person name="Wilson D.N."/>
            <person name="Bachmann B.O."/>
        </authorList>
    </citation>
    <scope>NUCLEOTIDE SEQUENCE [LARGE SCALE GENOMIC DNA]</scope>
    <source>
        <strain evidence="10">Aurantiaca</strain>
        <strain evidence="13">aurantiaca</strain>
    </source>
</reference>
<reference evidence="12" key="2">
    <citation type="submission" date="2016-06" db="EMBL/GenBank/DDBJ databases">
        <authorList>
            <person name="Varghese N."/>
            <person name="Submissions Spin"/>
        </authorList>
    </citation>
    <scope>NUCLEOTIDE SEQUENCE [LARGE SCALE GENOMIC DNA]</scope>
    <source>
        <strain evidence="12">DSM 43168</strain>
    </source>
</reference>
<feature type="transmembrane region" description="Helical" evidence="7">
    <location>
        <begin position="233"/>
        <end position="253"/>
    </location>
</feature>
<protein>
    <submittedName>
        <fullName evidence="11">Cellobiose ABC transporter membrane protein</fullName>
    </submittedName>
    <submittedName>
        <fullName evidence="10">Sugar ABC transporter permease</fullName>
    </submittedName>
</protein>
<dbReference type="PANTHER" id="PTHR30193">
    <property type="entry name" value="ABC TRANSPORTER PERMEASE PROTEIN"/>
    <property type="match status" value="1"/>
</dbReference>
<feature type="transmembrane region" description="Helical" evidence="7">
    <location>
        <begin position="37"/>
        <end position="60"/>
    </location>
</feature>
<dbReference type="AlphaFoldDB" id="A0A1C4U7A4"/>
<dbReference type="Proteomes" id="UP000183585">
    <property type="component" value="Unassembled WGS sequence"/>
</dbReference>
<evidence type="ECO:0000256" key="2">
    <source>
        <dbReference type="ARBA" id="ARBA00022448"/>
    </source>
</evidence>
<feature type="domain" description="ABC transmembrane type-1" evidence="9">
    <location>
        <begin position="94"/>
        <end position="313"/>
    </location>
</feature>
<dbReference type="GO" id="GO:0055085">
    <property type="term" value="P:transmembrane transport"/>
    <property type="evidence" value="ECO:0007669"/>
    <property type="project" value="InterPro"/>
</dbReference>
<organism evidence="11 12">
    <name type="scientific">Micromonospora carbonacea</name>
    <dbReference type="NCBI Taxonomy" id="47853"/>
    <lineage>
        <taxon>Bacteria</taxon>
        <taxon>Bacillati</taxon>
        <taxon>Actinomycetota</taxon>
        <taxon>Actinomycetes</taxon>
        <taxon>Micromonosporales</taxon>
        <taxon>Micromonosporaceae</taxon>
        <taxon>Micromonospora</taxon>
    </lineage>
</organism>
<accession>A0A1C4U7A4</accession>
<dbReference type="SUPFAM" id="SSF161098">
    <property type="entry name" value="MetI-like"/>
    <property type="match status" value="1"/>
</dbReference>
<keyword evidence="12" id="KW-1185">Reference proteome</keyword>
<feature type="transmembrane region" description="Helical" evidence="7">
    <location>
        <begin position="131"/>
        <end position="152"/>
    </location>
</feature>
<evidence type="ECO:0000256" key="8">
    <source>
        <dbReference type="SAM" id="MobiDB-lite"/>
    </source>
</evidence>
<keyword evidence="6 7" id="KW-0472">Membrane</keyword>
<dbReference type="InterPro" id="IPR000515">
    <property type="entry name" value="MetI-like"/>
</dbReference>
<feature type="transmembrane region" description="Helical" evidence="7">
    <location>
        <begin position="98"/>
        <end position="119"/>
    </location>
</feature>
<dbReference type="InterPro" id="IPR051393">
    <property type="entry name" value="ABC_transporter_permease"/>
</dbReference>
<evidence type="ECO:0000313" key="13">
    <source>
        <dbReference type="Proteomes" id="UP000509335"/>
    </source>
</evidence>
<dbReference type="Proteomes" id="UP000509335">
    <property type="component" value="Chromosome"/>
</dbReference>
<dbReference type="Pfam" id="PF00528">
    <property type="entry name" value="BPD_transp_1"/>
    <property type="match status" value="1"/>
</dbReference>
<evidence type="ECO:0000256" key="6">
    <source>
        <dbReference type="ARBA" id="ARBA00023136"/>
    </source>
</evidence>
<evidence type="ECO:0000256" key="3">
    <source>
        <dbReference type="ARBA" id="ARBA00022475"/>
    </source>
</evidence>
<dbReference type="InterPro" id="IPR035906">
    <property type="entry name" value="MetI-like_sf"/>
</dbReference>
<feature type="region of interest" description="Disordered" evidence="8">
    <location>
        <begin position="1"/>
        <end position="20"/>
    </location>
</feature>